<accession>A0A820S9P1</accession>
<dbReference type="InterPro" id="IPR013780">
    <property type="entry name" value="Glyco_hydro_b"/>
</dbReference>
<reference evidence="2" key="1">
    <citation type="submission" date="2021-02" db="EMBL/GenBank/DDBJ databases">
        <authorList>
            <person name="Nowell W R."/>
        </authorList>
    </citation>
    <scope>NUCLEOTIDE SEQUENCE</scope>
</reference>
<protein>
    <recommendedName>
        <fullName evidence="1">Glycoside hydrolase family 5 C-terminal domain-containing protein</fullName>
    </recommendedName>
</protein>
<dbReference type="EMBL" id="CAJOBB010031418">
    <property type="protein sequence ID" value="CAF4450537.1"/>
    <property type="molecule type" value="Genomic_DNA"/>
</dbReference>
<gene>
    <name evidence="2" type="ORF">KXQ929_LOCUS53922</name>
</gene>
<dbReference type="Pfam" id="PF18564">
    <property type="entry name" value="Glyco_hydro_5_C"/>
    <property type="match status" value="1"/>
</dbReference>
<feature type="domain" description="Glycoside hydrolase family 5 C-terminal" evidence="1">
    <location>
        <begin position="1"/>
        <end position="75"/>
    </location>
</feature>
<comment type="caution">
    <text evidence="2">The sequence shown here is derived from an EMBL/GenBank/DDBJ whole genome shotgun (WGS) entry which is preliminary data.</text>
</comment>
<sequence>RIYARAISGKPLTMQYIASQRLFYLSYYIDPAIKEPTEIYIPSLQFPQQGYNVTVNAVLKWKIDPLNSNIILVEPNVQLVKSNNPSMIGVVEICPKV</sequence>
<organism evidence="2 3">
    <name type="scientific">Adineta steineri</name>
    <dbReference type="NCBI Taxonomy" id="433720"/>
    <lineage>
        <taxon>Eukaryota</taxon>
        <taxon>Metazoa</taxon>
        <taxon>Spiralia</taxon>
        <taxon>Gnathifera</taxon>
        <taxon>Rotifera</taxon>
        <taxon>Eurotatoria</taxon>
        <taxon>Bdelloidea</taxon>
        <taxon>Adinetida</taxon>
        <taxon>Adinetidae</taxon>
        <taxon>Adineta</taxon>
    </lineage>
</organism>
<dbReference type="Gene3D" id="2.60.40.1180">
    <property type="entry name" value="Golgi alpha-mannosidase II"/>
    <property type="match status" value="1"/>
</dbReference>
<dbReference type="AlphaFoldDB" id="A0A820S9P1"/>
<evidence type="ECO:0000313" key="2">
    <source>
        <dbReference type="EMBL" id="CAF4450537.1"/>
    </source>
</evidence>
<dbReference type="InterPro" id="IPR041036">
    <property type="entry name" value="GH5_C"/>
</dbReference>
<dbReference type="Proteomes" id="UP000663868">
    <property type="component" value="Unassembled WGS sequence"/>
</dbReference>
<evidence type="ECO:0000259" key="1">
    <source>
        <dbReference type="Pfam" id="PF18564"/>
    </source>
</evidence>
<evidence type="ECO:0000313" key="3">
    <source>
        <dbReference type="Proteomes" id="UP000663868"/>
    </source>
</evidence>
<name>A0A820S9P1_9BILA</name>
<proteinExistence type="predicted"/>
<feature type="non-terminal residue" evidence="2">
    <location>
        <position position="1"/>
    </location>
</feature>